<keyword evidence="3" id="KW-1185">Reference proteome</keyword>
<dbReference type="AlphaFoldDB" id="A0A3R9EJD9"/>
<keyword evidence="1" id="KW-0732">Signal</keyword>
<dbReference type="RefSeq" id="WP_125320497.1">
    <property type="nucleotide sequence ID" value="NZ_AP024890.1"/>
</dbReference>
<name>A0A3R9EJD9_9VIBR</name>
<organism evidence="2 3">
    <name type="scientific">Vibrio pectenicida</name>
    <dbReference type="NCBI Taxonomy" id="62763"/>
    <lineage>
        <taxon>Bacteria</taxon>
        <taxon>Pseudomonadati</taxon>
        <taxon>Pseudomonadota</taxon>
        <taxon>Gammaproteobacteria</taxon>
        <taxon>Vibrionales</taxon>
        <taxon>Vibrionaceae</taxon>
        <taxon>Vibrio</taxon>
    </lineage>
</organism>
<dbReference type="Proteomes" id="UP000269041">
    <property type="component" value="Unassembled WGS sequence"/>
</dbReference>
<evidence type="ECO:0000313" key="3">
    <source>
        <dbReference type="Proteomes" id="UP000269041"/>
    </source>
</evidence>
<comment type="caution">
    <text evidence="2">The sequence shown here is derived from an EMBL/GenBank/DDBJ whole genome shotgun (WGS) entry which is preliminary data.</text>
</comment>
<dbReference type="OrthoDB" id="9821195at2"/>
<evidence type="ECO:0000313" key="2">
    <source>
        <dbReference type="EMBL" id="RSD31817.1"/>
    </source>
</evidence>
<feature type="chain" id="PRO_5018631655" evidence="1">
    <location>
        <begin position="22"/>
        <end position="251"/>
    </location>
</feature>
<proteinExistence type="predicted"/>
<reference evidence="2 3" key="1">
    <citation type="submission" date="2018-12" db="EMBL/GenBank/DDBJ databases">
        <title>Genomic taxonomy of the Vibrionaceae family.</title>
        <authorList>
            <person name="Gomez-Gil B."/>
            <person name="Enciso-Ibarra K."/>
        </authorList>
    </citation>
    <scope>NUCLEOTIDE SEQUENCE [LARGE SCALE GENOMIC DNA]</scope>
    <source>
        <strain evidence="2 3">CAIM 594</strain>
    </source>
</reference>
<sequence>MRQLSVCLGALLILVSAHVNAAGWQTFYNPDGTMWTQAQYQGINGTAFPVVGQGLTATARINSTRDAVWFDIPISSNTNPSKVEITINDVAVTTWTGVMPKFDSSADGDVTKAVNTKTGMILSFNSNYKSHDGNYPIGADILEIYPWVLAGINQNVENTNGRLYKNEPAGGATTPPLIIKAGKNSIGFFDNRLVIGYANDSTNLTSFVIGNSIIANNGELMTFQATTSPYSAIIRLNPADFEIDNVWAIVY</sequence>
<protein>
    <submittedName>
        <fullName evidence="2">Uncharacterized protein</fullName>
    </submittedName>
</protein>
<feature type="signal peptide" evidence="1">
    <location>
        <begin position="1"/>
        <end position="21"/>
    </location>
</feature>
<accession>A0A3R9EJD9</accession>
<gene>
    <name evidence="2" type="ORF">EJA03_06855</name>
</gene>
<evidence type="ECO:0000256" key="1">
    <source>
        <dbReference type="SAM" id="SignalP"/>
    </source>
</evidence>
<dbReference type="EMBL" id="RSFA01000022">
    <property type="protein sequence ID" value="RSD31817.1"/>
    <property type="molecule type" value="Genomic_DNA"/>
</dbReference>